<dbReference type="Proteomes" id="UP001386955">
    <property type="component" value="Unassembled WGS sequence"/>
</dbReference>
<dbReference type="Pfam" id="PF01536">
    <property type="entry name" value="SAM_decarbox"/>
    <property type="match status" value="2"/>
</dbReference>
<dbReference type="Pfam" id="PF08132">
    <property type="entry name" value="AdoMetDC_leader"/>
    <property type="match status" value="1"/>
</dbReference>
<evidence type="ECO:0000256" key="3">
    <source>
        <dbReference type="ARBA" id="ARBA00023066"/>
    </source>
</evidence>
<protein>
    <submittedName>
        <fullName evidence="6">Uncharacterized protein</fullName>
    </submittedName>
</protein>
<comment type="pathway">
    <text evidence="1">Amine and polyamine biosynthesis; S-adenosylmethioninamine biosynthesis; S-adenosylmethioninamine from S-adenosyl-L-methionine: step 1/1.</text>
</comment>
<keyword evidence="7" id="KW-1185">Reference proteome</keyword>
<dbReference type="Gene3D" id="3.60.90.10">
    <property type="entry name" value="S-adenosylmethionine decarboxylase"/>
    <property type="match status" value="2"/>
</dbReference>
<dbReference type="AlphaFoldDB" id="A0AAN9S3T2"/>
<proteinExistence type="inferred from homology"/>
<reference evidence="6 7" key="1">
    <citation type="submission" date="2024-01" db="EMBL/GenBank/DDBJ databases">
        <title>The genomes of 5 underutilized Papilionoideae crops provide insights into root nodulation and disease resistanc.</title>
        <authorList>
            <person name="Jiang F."/>
        </authorList>
    </citation>
    <scope>NUCLEOTIDE SEQUENCE [LARGE SCALE GENOMIC DNA]</scope>
    <source>
        <strain evidence="6">DUOXIRENSHENG_FW03</strain>
        <tissue evidence="6">Leaves</tissue>
    </source>
</reference>
<feature type="region of interest" description="Disordered" evidence="5">
    <location>
        <begin position="37"/>
        <end position="56"/>
    </location>
</feature>
<dbReference type="GO" id="GO:0005829">
    <property type="term" value="C:cytosol"/>
    <property type="evidence" value="ECO:0007669"/>
    <property type="project" value="TreeGrafter"/>
</dbReference>
<evidence type="ECO:0000313" key="6">
    <source>
        <dbReference type="EMBL" id="KAK7388417.1"/>
    </source>
</evidence>
<dbReference type="PANTHER" id="PTHR11570">
    <property type="entry name" value="S-ADENOSYLMETHIONINE DECARBOXYLASE"/>
    <property type="match status" value="1"/>
</dbReference>
<evidence type="ECO:0000256" key="4">
    <source>
        <dbReference type="ARBA" id="ARBA00023115"/>
    </source>
</evidence>
<dbReference type="SUPFAM" id="SSF56276">
    <property type="entry name" value="S-adenosylmethionine decarboxylase"/>
    <property type="match status" value="1"/>
</dbReference>
<dbReference type="EMBL" id="JAYMYS010000006">
    <property type="protein sequence ID" value="KAK7388417.1"/>
    <property type="molecule type" value="Genomic_DNA"/>
</dbReference>
<organism evidence="6 7">
    <name type="scientific">Psophocarpus tetragonolobus</name>
    <name type="common">Winged bean</name>
    <name type="synonym">Dolichos tetragonolobus</name>
    <dbReference type="NCBI Taxonomy" id="3891"/>
    <lineage>
        <taxon>Eukaryota</taxon>
        <taxon>Viridiplantae</taxon>
        <taxon>Streptophyta</taxon>
        <taxon>Embryophyta</taxon>
        <taxon>Tracheophyta</taxon>
        <taxon>Spermatophyta</taxon>
        <taxon>Magnoliopsida</taxon>
        <taxon>eudicotyledons</taxon>
        <taxon>Gunneridae</taxon>
        <taxon>Pentapetalae</taxon>
        <taxon>rosids</taxon>
        <taxon>fabids</taxon>
        <taxon>Fabales</taxon>
        <taxon>Fabaceae</taxon>
        <taxon>Papilionoideae</taxon>
        <taxon>50 kb inversion clade</taxon>
        <taxon>NPAAA clade</taxon>
        <taxon>indigoferoid/millettioid clade</taxon>
        <taxon>Phaseoleae</taxon>
        <taxon>Psophocarpus</taxon>
    </lineage>
</organism>
<dbReference type="GO" id="GO:0004014">
    <property type="term" value="F:adenosylmethionine decarboxylase activity"/>
    <property type="evidence" value="ECO:0007669"/>
    <property type="project" value="InterPro"/>
</dbReference>
<feature type="compositionally biased region" description="Polar residues" evidence="5">
    <location>
        <begin position="37"/>
        <end position="48"/>
    </location>
</feature>
<evidence type="ECO:0000256" key="1">
    <source>
        <dbReference type="ARBA" id="ARBA00004911"/>
    </source>
</evidence>
<name>A0AAN9S3T2_PSOTE</name>
<gene>
    <name evidence="6" type="ORF">VNO78_23233</name>
</gene>
<keyword evidence="4" id="KW-0620">Polyamine biosynthesis</keyword>
<accession>A0AAN9S3T2</accession>
<evidence type="ECO:0000256" key="5">
    <source>
        <dbReference type="SAM" id="MobiDB-lite"/>
    </source>
</evidence>
<comment type="caution">
    <text evidence="6">The sequence shown here is derived from an EMBL/GenBank/DDBJ whole genome shotgun (WGS) entry which is preliminary data.</text>
</comment>
<keyword evidence="3" id="KW-0745">Spermidine biosynthesis</keyword>
<dbReference type="InterPro" id="IPR012511">
    <property type="entry name" value="AdoMetDC_leader"/>
</dbReference>
<dbReference type="GO" id="GO:0006597">
    <property type="term" value="P:spermine biosynthetic process"/>
    <property type="evidence" value="ECO:0007669"/>
    <property type="project" value="TreeGrafter"/>
</dbReference>
<comment type="similarity">
    <text evidence="2">Belongs to the eukaryotic AdoMetDC family.</text>
</comment>
<evidence type="ECO:0000256" key="2">
    <source>
        <dbReference type="ARBA" id="ARBA00008466"/>
    </source>
</evidence>
<dbReference type="InterPro" id="IPR016067">
    <property type="entry name" value="S-AdoMet_deCO2ase_core"/>
</dbReference>
<sequence length="318" mass="35062">MLKWHENKHSSNISCLRYQVPLGYSIKDVRPNGGIQKFQSPAYSNDPGSGSMDKSEAGFEGLEKRVEISFSLESEGGGNCSYLLSPFWTWQPHSRSSVLAVKYSRGVFLFPNDQPAPHNTFLNEVTVLNDYFGHLDLQAEAYVINDSWHVYYACREGARSAFTVEMCMTGLDQEKARVFHKDRGGGRMTEMSGVMDIVPSHGLDPDSNSLGLFLRRVLNCFGPTQFSVAVTSEMSAAGWATSGADVDGYCCKNVVKQDLPGKGCLVYLTYSTTHRMDEPVLSSCLASAELPYALLPISLFNPFILSVSIDSRIIEASS</sequence>
<evidence type="ECO:0000313" key="7">
    <source>
        <dbReference type="Proteomes" id="UP001386955"/>
    </source>
</evidence>
<dbReference type="PANTHER" id="PTHR11570:SF0">
    <property type="entry name" value="S-ADENOSYLMETHIONINE DECARBOXYLASE PROENZYME"/>
    <property type="match status" value="1"/>
</dbReference>
<dbReference type="InterPro" id="IPR048283">
    <property type="entry name" value="AdoMetDC-like"/>
</dbReference>
<dbReference type="GO" id="GO:0008295">
    <property type="term" value="P:spermidine biosynthetic process"/>
    <property type="evidence" value="ECO:0007669"/>
    <property type="project" value="UniProtKB-KW"/>
</dbReference>